<dbReference type="Proteomes" id="UP000224006">
    <property type="component" value="Chromosome IX"/>
</dbReference>
<feature type="compositionally biased region" description="Basic and acidic residues" evidence="1">
    <location>
        <begin position="51"/>
        <end position="97"/>
    </location>
</feature>
<dbReference type="EMBL" id="NWUJ01000010">
    <property type="protein sequence ID" value="PFH32683.1"/>
    <property type="molecule type" value="Genomic_DNA"/>
</dbReference>
<dbReference type="AlphaFoldDB" id="A0A2A9MAG5"/>
<protein>
    <submittedName>
        <fullName evidence="2">Uncharacterized protein</fullName>
    </submittedName>
</protein>
<dbReference type="VEuPathDB" id="ToxoDB:BESB_012950"/>
<feature type="region of interest" description="Disordered" evidence="1">
    <location>
        <begin position="51"/>
        <end position="102"/>
    </location>
</feature>
<comment type="caution">
    <text evidence="2">The sequence shown here is derived from an EMBL/GenBank/DDBJ whole genome shotgun (WGS) entry which is preliminary data.</text>
</comment>
<evidence type="ECO:0000313" key="2">
    <source>
        <dbReference type="EMBL" id="PFH32683.1"/>
    </source>
</evidence>
<dbReference type="RefSeq" id="XP_029216692.1">
    <property type="nucleotide sequence ID" value="XM_029360025.1"/>
</dbReference>
<keyword evidence="3" id="KW-1185">Reference proteome</keyword>
<dbReference type="KEGG" id="bbes:BESB_012950"/>
<accession>A0A2A9MAG5</accession>
<feature type="compositionally biased region" description="Low complexity" evidence="1">
    <location>
        <begin position="133"/>
        <end position="155"/>
    </location>
</feature>
<feature type="compositionally biased region" description="Basic and acidic residues" evidence="1">
    <location>
        <begin position="121"/>
        <end position="132"/>
    </location>
</feature>
<evidence type="ECO:0000256" key="1">
    <source>
        <dbReference type="SAM" id="MobiDB-lite"/>
    </source>
</evidence>
<evidence type="ECO:0000313" key="3">
    <source>
        <dbReference type="Proteomes" id="UP000224006"/>
    </source>
</evidence>
<feature type="region of interest" description="Disordered" evidence="1">
    <location>
        <begin position="341"/>
        <end position="416"/>
    </location>
</feature>
<feature type="region of interest" description="Disordered" evidence="1">
    <location>
        <begin position="121"/>
        <end position="155"/>
    </location>
</feature>
<name>A0A2A9MAG5_BESBE</name>
<gene>
    <name evidence="2" type="ORF">BESB_012950</name>
</gene>
<organism evidence="2 3">
    <name type="scientific">Besnoitia besnoiti</name>
    <name type="common">Apicomplexan protozoan</name>
    <dbReference type="NCBI Taxonomy" id="94643"/>
    <lineage>
        <taxon>Eukaryota</taxon>
        <taxon>Sar</taxon>
        <taxon>Alveolata</taxon>
        <taxon>Apicomplexa</taxon>
        <taxon>Conoidasida</taxon>
        <taxon>Coccidia</taxon>
        <taxon>Eucoccidiorida</taxon>
        <taxon>Eimeriorina</taxon>
        <taxon>Sarcocystidae</taxon>
        <taxon>Besnoitia</taxon>
    </lineage>
</organism>
<reference evidence="2 3" key="1">
    <citation type="submission" date="2017-09" db="EMBL/GenBank/DDBJ databases">
        <title>Genome sequencing of Besnoitia besnoiti strain Bb-Ger1.</title>
        <authorList>
            <person name="Schares G."/>
            <person name="Venepally P."/>
            <person name="Lorenzi H.A."/>
        </authorList>
    </citation>
    <scope>NUCLEOTIDE SEQUENCE [LARGE SCALE GENOMIC DNA]</scope>
    <source>
        <strain evidence="2 3">Bb-Ger1</strain>
    </source>
</reference>
<dbReference type="GeneID" id="40306357"/>
<feature type="compositionally biased region" description="Low complexity" evidence="1">
    <location>
        <begin position="384"/>
        <end position="416"/>
    </location>
</feature>
<sequence length="653" mass="68059">MIEGGASSASAHPRDAPAAALLESLWRSRSWHFLADGHLLLPGAAAVERPEIDADRKRREAPAETRESPQGHEARSSLLPRSREPPLKLRRGCHDDASDASSLPVGPVVFASQLVRARRGDGACETRRRGSEARTATSSSSLPSSHSARSAPPSAVFRGPLTLREPSLPALTSAVSPLSSSPVLCPHCSLASSSAASLASSGVAPEGCAACLRLAAATQVACCRCSALSGAPFSLRRFAFIALAPGSRVQLPALHALLGPSLSRAQARAGLWQPAPACDQGMPRGERTLCAGGMRTREKQSGLQQCGDTLVSVESCREGGGDAEETRGLCASSAGAARECVRGESHPARKRRAPDAVPSHFAGTRPPPAVCHACRSPRVEHRSSQTSSSPSSLPSLRSHTPSSPSPRSADSASSYFSASSRRRGASPCSRGASHSTCFSAVSRDELCSWSPACHCLASAASVGAGAAGRSSGFGAWQLAVGLCLWERTEGERGCCEAFQAEARRSAEQQRPPGKAQGAATNAGDGEGSLPAEAEGERDSPNADRRACSDAGRDAQPGSEGTATREREAVGTEGKQEAVRVGEGEASELRAPCDYGHFERSAEALVESVLAKFRAAAPSGDGGTRRPSDRERILYTLRQVNFNELMTAVSLKTL</sequence>
<proteinExistence type="predicted"/>
<feature type="compositionally biased region" description="Basic and acidic residues" evidence="1">
    <location>
        <begin position="534"/>
        <end position="552"/>
    </location>
</feature>
<feature type="region of interest" description="Disordered" evidence="1">
    <location>
        <begin position="504"/>
        <end position="584"/>
    </location>
</feature>
<feature type="compositionally biased region" description="Basic and acidic residues" evidence="1">
    <location>
        <begin position="562"/>
        <end position="582"/>
    </location>
</feature>